<evidence type="ECO:0000313" key="1">
    <source>
        <dbReference type="EMBL" id="CAD8842796.1"/>
    </source>
</evidence>
<name>A0A7S1A4V5_NOCSC</name>
<gene>
    <name evidence="1" type="ORF">NSCI0253_LOCUS17144</name>
</gene>
<reference evidence="1" key="1">
    <citation type="submission" date="2021-01" db="EMBL/GenBank/DDBJ databases">
        <authorList>
            <person name="Corre E."/>
            <person name="Pelletier E."/>
            <person name="Niang G."/>
            <person name="Scheremetjew M."/>
            <person name="Finn R."/>
            <person name="Kale V."/>
            <person name="Holt S."/>
            <person name="Cochrane G."/>
            <person name="Meng A."/>
            <person name="Brown T."/>
            <person name="Cohen L."/>
        </authorList>
    </citation>
    <scope>NUCLEOTIDE SEQUENCE</scope>
</reference>
<accession>A0A7S1A4V5</accession>
<dbReference type="EMBL" id="HBFQ01024290">
    <property type="protein sequence ID" value="CAD8842796.1"/>
    <property type="molecule type" value="Transcribed_RNA"/>
</dbReference>
<dbReference type="AlphaFoldDB" id="A0A7S1A4V5"/>
<sequence length="161" mass="17574">MVEVWSNSMSAWTQGAILQVAEADTMYEGHKVRSGAMKVAYGADDGEQITWVQPDDIAAQIRKAESCSIPAPASLGSFPQGTRVDVWSRSKEVWILNGVVIEVASEDRKMKEDIVPKNSVKVSYKVRTSTVEKWITAGEVATLVRRASAGNIELPNLEAGH</sequence>
<organism evidence="1">
    <name type="scientific">Noctiluca scintillans</name>
    <name type="common">Sea sparkle</name>
    <name type="synonym">Red tide dinoflagellate</name>
    <dbReference type="NCBI Taxonomy" id="2966"/>
    <lineage>
        <taxon>Eukaryota</taxon>
        <taxon>Sar</taxon>
        <taxon>Alveolata</taxon>
        <taxon>Dinophyceae</taxon>
        <taxon>Noctilucales</taxon>
        <taxon>Noctilucaceae</taxon>
        <taxon>Noctiluca</taxon>
    </lineage>
</organism>
<proteinExistence type="predicted"/>
<protein>
    <submittedName>
        <fullName evidence="1">Uncharacterized protein</fullName>
    </submittedName>
</protein>